<evidence type="ECO:0000256" key="7">
    <source>
        <dbReference type="RuleBase" id="RU003355"/>
    </source>
</evidence>
<evidence type="ECO:0000256" key="6">
    <source>
        <dbReference type="PROSITE-ProRule" id="PRU01240"/>
    </source>
</evidence>
<evidence type="ECO:0000313" key="11">
    <source>
        <dbReference type="EMBL" id="SEH38250.1"/>
    </source>
</evidence>
<keyword evidence="5 6" id="KW-0720">Serine protease</keyword>
<dbReference type="STRING" id="420404.SAMN05421793_10225"/>
<dbReference type="PIRSF" id="PIRSF037903">
    <property type="entry name" value="Subtilisin_rel_GFO_2223"/>
    <property type="match status" value="1"/>
</dbReference>
<dbReference type="InterPro" id="IPR015500">
    <property type="entry name" value="Peptidase_S8_subtilisin-rel"/>
</dbReference>
<dbReference type="GO" id="GO:0004252">
    <property type="term" value="F:serine-type endopeptidase activity"/>
    <property type="evidence" value="ECO:0007669"/>
    <property type="project" value="UniProtKB-UniRule"/>
</dbReference>
<dbReference type="GO" id="GO:0006508">
    <property type="term" value="P:proteolysis"/>
    <property type="evidence" value="ECO:0007669"/>
    <property type="project" value="UniProtKB-KW"/>
</dbReference>
<dbReference type="InterPro" id="IPR017317">
    <property type="entry name" value="Pept_S8_subtilisin_bacteroid-2"/>
</dbReference>
<dbReference type="RefSeq" id="WP_089767786.1">
    <property type="nucleotide sequence ID" value="NZ_FNWX01000002.1"/>
</dbReference>
<dbReference type="InterPro" id="IPR026444">
    <property type="entry name" value="Secre_tail"/>
</dbReference>
<keyword evidence="12" id="KW-1185">Reference proteome</keyword>
<dbReference type="PROSITE" id="PS51892">
    <property type="entry name" value="SUBTILASE"/>
    <property type="match status" value="1"/>
</dbReference>
<organism evidence="11 12">
    <name type="scientific">Epilithonimonas hominis</name>
    <dbReference type="NCBI Taxonomy" id="420404"/>
    <lineage>
        <taxon>Bacteria</taxon>
        <taxon>Pseudomonadati</taxon>
        <taxon>Bacteroidota</taxon>
        <taxon>Flavobacteriia</taxon>
        <taxon>Flavobacteriales</taxon>
        <taxon>Weeksellaceae</taxon>
        <taxon>Chryseobacterium group</taxon>
        <taxon>Epilithonimonas</taxon>
    </lineage>
</organism>
<evidence type="ECO:0000256" key="8">
    <source>
        <dbReference type="SAM" id="SignalP"/>
    </source>
</evidence>
<feature type="signal peptide" evidence="8">
    <location>
        <begin position="1"/>
        <end position="18"/>
    </location>
</feature>
<evidence type="ECO:0000256" key="5">
    <source>
        <dbReference type="ARBA" id="ARBA00022825"/>
    </source>
</evidence>
<accession>A0A1H6HVU1</accession>
<protein>
    <submittedName>
        <fullName evidence="11">Por secretion system C-terminal sorting domain-containing protein</fullName>
    </submittedName>
</protein>
<feature type="chain" id="PRO_5011731490" evidence="8">
    <location>
        <begin position="19"/>
        <end position="532"/>
    </location>
</feature>
<dbReference type="Proteomes" id="UP000198555">
    <property type="component" value="Unassembled WGS sequence"/>
</dbReference>
<keyword evidence="3 8" id="KW-0732">Signal</keyword>
<dbReference type="NCBIfam" id="TIGR04183">
    <property type="entry name" value="Por_Secre_tail"/>
    <property type="match status" value="1"/>
</dbReference>
<dbReference type="InterPro" id="IPR036852">
    <property type="entry name" value="Peptidase_S8/S53_dom_sf"/>
</dbReference>
<evidence type="ECO:0000259" key="10">
    <source>
        <dbReference type="Pfam" id="PF18962"/>
    </source>
</evidence>
<feature type="domain" description="Peptidase S8/S53" evidence="9">
    <location>
        <begin position="168"/>
        <end position="442"/>
    </location>
</feature>
<dbReference type="InterPro" id="IPR050131">
    <property type="entry name" value="Peptidase_S8_subtilisin-like"/>
</dbReference>
<evidence type="ECO:0000256" key="1">
    <source>
        <dbReference type="ARBA" id="ARBA00011073"/>
    </source>
</evidence>
<comment type="similarity">
    <text evidence="1 6 7">Belongs to the peptidase S8 family.</text>
</comment>
<dbReference type="Pfam" id="PF00082">
    <property type="entry name" value="Peptidase_S8"/>
    <property type="match status" value="1"/>
</dbReference>
<dbReference type="InterPro" id="IPR023828">
    <property type="entry name" value="Peptidase_S8_Ser-AS"/>
</dbReference>
<dbReference type="PANTHER" id="PTHR43806:SF67">
    <property type="entry name" value="EGF-LIKE DOMAIN-CONTAINING PROTEIN"/>
    <property type="match status" value="1"/>
</dbReference>
<dbReference type="PROSITE" id="PS00136">
    <property type="entry name" value="SUBTILASE_ASP"/>
    <property type="match status" value="1"/>
</dbReference>
<reference evidence="12" key="1">
    <citation type="submission" date="2016-10" db="EMBL/GenBank/DDBJ databases">
        <authorList>
            <person name="Varghese N."/>
            <person name="Submissions S."/>
        </authorList>
    </citation>
    <scope>NUCLEOTIDE SEQUENCE [LARGE SCALE GENOMIC DNA]</scope>
    <source>
        <strain evidence="12">DSM 19326</strain>
    </source>
</reference>
<sequence length="532" mass="58330">MRKIFTILSVSFSLVATAQTELVFVFFKDKPNKAAFYTNPLSELSQKSLDRRTKLGIPLTDQDAPLESAYIQNIRNLGFTVTDYSKWLNGVAVNATSAQIQTLSQQSYVDHVESFVKNPTAGKKASKIEKFKEYSNREILTNYNYGSGLAQINQINARALHLAGFTGIGMTVAVIDTGFPTVNTGNAFKRLRDNDKIKGGYNFINKSNDIYNQNLNSHGTICLGTIGGYLENQFVGTAPDADFYLYATEDGDNEIPEEQLYWIEAAEEADRKGVDLISTSLGYYEFDDSRYDYKYEDMNGTTTFIARGAQIAAEKGIFVTFAAGNEGNNAWHYIITPADNAKVFSIGAVTAQGASASFSSYGPNSSGIIKPDAAARGAETYTVYNGQVTQASGTSLANPVAAGGIACLLQALPQNISRDEIRNRLKQNASLYPNPSNQMGYGILNLYKTYQSFLGVDDVKQTKIQIYPNPAKDIVNVKTDDLIKSIEIYDSLGRIIKSEVSKTINISGLGKGIYFLKVKTASSESIEKIIKE</sequence>
<feature type="active site" description="Charge relay system" evidence="6">
    <location>
        <position position="395"/>
    </location>
</feature>
<gene>
    <name evidence="11" type="ORF">SAMN05421793_10225</name>
</gene>
<dbReference type="SUPFAM" id="SSF52743">
    <property type="entry name" value="Subtilisin-like"/>
    <property type="match status" value="1"/>
</dbReference>
<keyword evidence="2 6" id="KW-0645">Protease</keyword>
<evidence type="ECO:0000256" key="3">
    <source>
        <dbReference type="ARBA" id="ARBA00022729"/>
    </source>
</evidence>
<proteinExistence type="inferred from homology"/>
<dbReference type="Gene3D" id="3.40.50.200">
    <property type="entry name" value="Peptidase S8/S53 domain"/>
    <property type="match status" value="1"/>
</dbReference>
<dbReference type="InterPro" id="IPR023827">
    <property type="entry name" value="Peptidase_S8_Asp-AS"/>
</dbReference>
<name>A0A1H6HVU1_9FLAO</name>
<dbReference type="PANTHER" id="PTHR43806">
    <property type="entry name" value="PEPTIDASE S8"/>
    <property type="match status" value="1"/>
</dbReference>
<evidence type="ECO:0000313" key="12">
    <source>
        <dbReference type="Proteomes" id="UP000198555"/>
    </source>
</evidence>
<dbReference type="PROSITE" id="PS00138">
    <property type="entry name" value="SUBTILASE_SER"/>
    <property type="match status" value="1"/>
</dbReference>
<feature type="active site" description="Charge relay system" evidence="6">
    <location>
        <position position="218"/>
    </location>
</feature>
<dbReference type="EMBL" id="FNWX01000002">
    <property type="protein sequence ID" value="SEH38250.1"/>
    <property type="molecule type" value="Genomic_DNA"/>
</dbReference>
<evidence type="ECO:0000256" key="4">
    <source>
        <dbReference type="ARBA" id="ARBA00022801"/>
    </source>
</evidence>
<dbReference type="PRINTS" id="PR00723">
    <property type="entry name" value="SUBTILISIN"/>
</dbReference>
<dbReference type="Pfam" id="PF18962">
    <property type="entry name" value="Por_Secre_tail"/>
    <property type="match status" value="1"/>
</dbReference>
<evidence type="ECO:0000259" key="9">
    <source>
        <dbReference type="Pfam" id="PF00082"/>
    </source>
</evidence>
<dbReference type="AlphaFoldDB" id="A0A1H6HVU1"/>
<evidence type="ECO:0000256" key="2">
    <source>
        <dbReference type="ARBA" id="ARBA00022670"/>
    </source>
</evidence>
<feature type="active site" description="Charge relay system" evidence="6">
    <location>
        <position position="176"/>
    </location>
</feature>
<feature type="domain" description="Secretion system C-terminal sorting" evidence="10">
    <location>
        <begin position="466"/>
        <end position="530"/>
    </location>
</feature>
<dbReference type="InterPro" id="IPR000209">
    <property type="entry name" value="Peptidase_S8/S53_dom"/>
</dbReference>
<keyword evidence="4 6" id="KW-0378">Hydrolase</keyword>